<dbReference type="InterPro" id="IPR045944">
    <property type="entry name" value="DUF6364"/>
</dbReference>
<protein>
    <recommendedName>
        <fullName evidence="3">Antitoxin</fullName>
    </recommendedName>
</protein>
<sequence>MVLIFVRIRNFMDTKLTLKLDTAIIERAKSYAKTKNMSLSKLIENHLDFLTDNKEKVAVTPFVKSLSGTIPLNSDYDYKESYKDHLSKKYMK</sequence>
<proteinExistence type="predicted"/>
<gene>
    <name evidence="1" type="ORF">GO621_07160</name>
</gene>
<name>A0A7K1SVE0_9SPHI</name>
<evidence type="ECO:0000313" key="2">
    <source>
        <dbReference type="Proteomes" id="UP000462014"/>
    </source>
</evidence>
<keyword evidence="2" id="KW-1185">Reference proteome</keyword>
<comment type="caution">
    <text evidence="1">The sequence shown here is derived from an EMBL/GenBank/DDBJ whole genome shotgun (WGS) entry which is preliminary data.</text>
</comment>
<evidence type="ECO:0000313" key="1">
    <source>
        <dbReference type="EMBL" id="MVN21312.1"/>
    </source>
</evidence>
<reference evidence="1 2" key="1">
    <citation type="submission" date="2019-12" db="EMBL/GenBank/DDBJ databases">
        <title>Mucilaginibacter sp. HMF7410 genome sequencing and assembly.</title>
        <authorList>
            <person name="Kang H."/>
            <person name="Cha I."/>
            <person name="Kim H."/>
            <person name="Joh K."/>
        </authorList>
    </citation>
    <scope>NUCLEOTIDE SEQUENCE [LARGE SCALE GENOMIC DNA]</scope>
    <source>
        <strain evidence="1 2">HMF7410</strain>
    </source>
</reference>
<organism evidence="1 2">
    <name type="scientific">Mucilaginibacter arboris</name>
    <dbReference type="NCBI Taxonomy" id="2682090"/>
    <lineage>
        <taxon>Bacteria</taxon>
        <taxon>Pseudomonadati</taxon>
        <taxon>Bacteroidota</taxon>
        <taxon>Sphingobacteriia</taxon>
        <taxon>Sphingobacteriales</taxon>
        <taxon>Sphingobacteriaceae</taxon>
        <taxon>Mucilaginibacter</taxon>
    </lineage>
</organism>
<dbReference type="EMBL" id="WPIK01000005">
    <property type="protein sequence ID" value="MVN21312.1"/>
    <property type="molecule type" value="Genomic_DNA"/>
</dbReference>
<evidence type="ECO:0008006" key="3">
    <source>
        <dbReference type="Google" id="ProtNLM"/>
    </source>
</evidence>
<accession>A0A7K1SVE0</accession>
<dbReference type="Pfam" id="PF19891">
    <property type="entry name" value="DUF6364"/>
    <property type="match status" value="1"/>
</dbReference>
<dbReference type="Proteomes" id="UP000462014">
    <property type="component" value="Unassembled WGS sequence"/>
</dbReference>
<dbReference type="AlphaFoldDB" id="A0A7K1SVE0"/>